<feature type="binding site" evidence="1">
    <location>
        <position position="147"/>
    </location>
    <ligand>
        <name>Zn(2+)</name>
        <dbReference type="ChEBI" id="CHEBI:29105"/>
    </ligand>
</feature>
<feature type="binding site" evidence="1">
    <location>
        <position position="254"/>
    </location>
    <ligand>
        <name>Zn(2+)</name>
        <dbReference type="ChEBI" id="CHEBI:29105"/>
    </ligand>
</feature>
<evidence type="ECO:0000256" key="2">
    <source>
        <dbReference type="SAM" id="MobiDB-lite"/>
    </source>
</evidence>
<dbReference type="Proteomes" id="UP000315783">
    <property type="component" value="Unassembled WGS sequence"/>
</dbReference>
<keyword evidence="4" id="KW-1185">Reference proteome</keyword>
<organism evidence="3 4">
    <name type="scientific">Cordyceps javanica</name>
    <dbReference type="NCBI Taxonomy" id="43265"/>
    <lineage>
        <taxon>Eukaryota</taxon>
        <taxon>Fungi</taxon>
        <taxon>Dikarya</taxon>
        <taxon>Ascomycota</taxon>
        <taxon>Pezizomycotina</taxon>
        <taxon>Sordariomycetes</taxon>
        <taxon>Hypocreomycetidae</taxon>
        <taxon>Hypocreales</taxon>
        <taxon>Cordycipitaceae</taxon>
        <taxon>Cordyceps</taxon>
    </lineage>
</organism>
<dbReference type="OrthoDB" id="10261121at2759"/>
<keyword evidence="1" id="KW-0862">Zinc</keyword>
<dbReference type="Pfam" id="PF03637">
    <property type="entry name" value="Mob1_phocein"/>
    <property type="match status" value="1"/>
</dbReference>
<feature type="binding site" evidence="1">
    <location>
        <position position="249"/>
    </location>
    <ligand>
        <name>Zn(2+)</name>
        <dbReference type="ChEBI" id="CHEBI:29105"/>
    </ligand>
</feature>
<dbReference type="STRING" id="43265.A0A545V1I3"/>
<dbReference type="Gene3D" id="1.20.140.30">
    <property type="entry name" value="MOB kinase activator"/>
    <property type="match status" value="1"/>
</dbReference>
<comment type="caution">
    <text evidence="3">The sequence shown here is derived from an EMBL/GenBank/DDBJ whole genome shotgun (WGS) entry which is preliminary data.</text>
</comment>
<dbReference type="SUPFAM" id="SSF101152">
    <property type="entry name" value="Mob1/phocein"/>
    <property type="match status" value="1"/>
</dbReference>
<sequence length="329" mass="37077">MENLFPSARDARFRTAQRGLNDSTAFPPATGSPRNEQDEGTKSEIKLPRIPLSISPSLSQSLGLAPQLDYPKPLPLWLDAKHSKHIVKGDFMKLSVQPTTIDAGEWLAYQGMYQPETHPAIDLTFAAMEHHRVLWSFVSVLLTDGLCSSETCPTMSAGKDCSYTWLDDDEKTFDITACQYMTRVQQWITTQFDNTHLFPVDPSGVTSAIYPGLSSVDNDPWRGARSGFPEGFEASCRSIFRQMFRVYAHIYWNHFIEPFYHLNLDKHLNSCFCYFLHAATALGMLGSDDVKPMQHIIDLWAVDGTLSPESKLYTFSDTKVGDYLVARSI</sequence>
<reference evidence="3 4" key="1">
    <citation type="journal article" date="2019" name="Appl. Microbiol. Biotechnol.">
        <title>Genome sequence of Isaria javanica and comparative genome analysis insights into family S53 peptidase evolution in fungal entomopathogens.</title>
        <authorList>
            <person name="Lin R."/>
            <person name="Zhang X."/>
            <person name="Xin B."/>
            <person name="Zou M."/>
            <person name="Gao Y."/>
            <person name="Qin F."/>
            <person name="Hu Q."/>
            <person name="Xie B."/>
            <person name="Cheng X."/>
        </authorList>
    </citation>
    <scope>NUCLEOTIDE SEQUENCE [LARGE SCALE GENOMIC DNA]</scope>
    <source>
        <strain evidence="3 4">IJ1G</strain>
    </source>
</reference>
<feature type="region of interest" description="Disordered" evidence="2">
    <location>
        <begin position="1"/>
        <end position="46"/>
    </location>
</feature>
<accession>A0A545V1I3</accession>
<evidence type="ECO:0000313" key="3">
    <source>
        <dbReference type="EMBL" id="TQV95574.1"/>
    </source>
</evidence>
<dbReference type="SMART" id="SM01388">
    <property type="entry name" value="Mob1_phocein"/>
    <property type="match status" value="1"/>
</dbReference>
<dbReference type="AlphaFoldDB" id="A0A545V1I3"/>
<evidence type="ECO:0000313" key="4">
    <source>
        <dbReference type="Proteomes" id="UP000315783"/>
    </source>
</evidence>
<feature type="binding site" evidence="1">
    <location>
        <position position="152"/>
    </location>
    <ligand>
        <name>Zn(2+)</name>
        <dbReference type="ChEBI" id="CHEBI:29105"/>
    </ligand>
</feature>
<dbReference type="EMBL" id="SPUK01000007">
    <property type="protein sequence ID" value="TQV95574.1"/>
    <property type="molecule type" value="Genomic_DNA"/>
</dbReference>
<dbReference type="InterPro" id="IPR005301">
    <property type="entry name" value="MOB_kinase_act_fam"/>
</dbReference>
<dbReference type="InterPro" id="IPR036703">
    <property type="entry name" value="MOB_kinase_act_sf"/>
</dbReference>
<keyword evidence="1" id="KW-0479">Metal-binding</keyword>
<dbReference type="PANTHER" id="PTHR22599">
    <property type="entry name" value="MPS ONE BINDER KINASE ACTIVATOR-LIKE MOB"/>
    <property type="match status" value="1"/>
</dbReference>
<name>A0A545V1I3_9HYPO</name>
<proteinExistence type="predicted"/>
<protein>
    <submittedName>
        <fullName evidence="3">Mob1/phocein</fullName>
    </submittedName>
</protein>
<gene>
    <name evidence="3" type="ORF">IF1G_05403</name>
</gene>
<feature type="compositionally biased region" description="Basic and acidic residues" evidence="2">
    <location>
        <begin position="35"/>
        <end position="46"/>
    </location>
</feature>
<evidence type="ECO:0000256" key="1">
    <source>
        <dbReference type="PIRSR" id="PIRSR605301-1"/>
    </source>
</evidence>